<feature type="non-terminal residue" evidence="1">
    <location>
        <position position="56"/>
    </location>
</feature>
<evidence type="ECO:0008006" key="2">
    <source>
        <dbReference type="Google" id="ProtNLM"/>
    </source>
</evidence>
<reference evidence="1" key="1">
    <citation type="journal article" date="2014" name="Front. Microbiol.">
        <title>High frequency of phylogenetically diverse reductive dehalogenase-homologous genes in deep subseafloor sedimentary metagenomes.</title>
        <authorList>
            <person name="Kawai M."/>
            <person name="Futagami T."/>
            <person name="Toyoda A."/>
            <person name="Takaki Y."/>
            <person name="Nishi S."/>
            <person name="Hori S."/>
            <person name="Arai W."/>
            <person name="Tsubouchi T."/>
            <person name="Morono Y."/>
            <person name="Uchiyama I."/>
            <person name="Ito T."/>
            <person name="Fujiyama A."/>
            <person name="Inagaki F."/>
            <person name="Takami H."/>
        </authorList>
    </citation>
    <scope>NUCLEOTIDE SEQUENCE</scope>
    <source>
        <strain evidence="1">Expedition CK06-06</strain>
    </source>
</reference>
<protein>
    <recommendedName>
        <fullName evidence="2">CobW/HypB/UreG nucleotide-binding domain-containing protein</fullName>
    </recommendedName>
</protein>
<proteinExistence type="predicted"/>
<gene>
    <name evidence="1" type="ORF">S06H3_43894</name>
</gene>
<dbReference type="Gene3D" id="3.40.50.300">
    <property type="entry name" value="P-loop containing nucleotide triphosphate hydrolases"/>
    <property type="match status" value="1"/>
</dbReference>
<dbReference type="EMBL" id="BARV01027258">
    <property type="protein sequence ID" value="GAI35250.1"/>
    <property type="molecule type" value="Genomic_DNA"/>
</dbReference>
<dbReference type="AlphaFoldDB" id="X1P882"/>
<sequence length="56" mass="6253">MKPIKAKEGEIFDIELEEDLLKKNEELAKKNKHLLDKNKVMAIDIMGSVGAGKTSL</sequence>
<comment type="caution">
    <text evidence="1">The sequence shown here is derived from an EMBL/GenBank/DDBJ whole genome shotgun (WGS) entry which is preliminary data.</text>
</comment>
<evidence type="ECO:0000313" key="1">
    <source>
        <dbReference type="EMBL" id="GAI35250.1"/>
    </source>
</evidence>
<organism evidence="1">
    <name type="scientific">marine sediment metagenome</name>
    <dbReference type="NCBI Taxonomy" id="412755"/>
    <lineage>
        <taxon>unclassified sequences</taxon>
        <taxon>metagenomes</taxon>
        <taxon>ecological metagenomes</taxon>
    </lineage>
</organism>
<dbReference type="InterPro" id="IPR027417">
    <property type="entry name" value="P-loop_NTPase"/>
</dbReference>
<name>X1P882_9ZZZZ</name>
<accession>X1P882</accession>